<dbReference type="Proteomes" id="UP001050691">
    <property type="component" value="Unassembled WGS sequence"/>
</dbReference>
<sequence>MTQDNNDWKRHPDLYLPDGTIVLLADTTVFRVYGGLLAKRSDVFQGLMESSQYLPADGEVYDGCPLVQLQDDAKDVAHFLNATMGGQPMPYPIASAILRLSSKYMVQSLRQQAIRHFGRIIPPSYDELNKVEKYSQVFGTNPSDRPHPFQLLSLFRECQLAWYLPWQYYVVCAYGIEELVEGAIMSNGKKIHLDAFDSQVAILGWNTLCTMSRNIRKLTIVSSAQKCQAKSPCNDTMRLVWMGQAAGPIDSEALSQWDWLASLTGKTITWRPCKACTQVWLMSERDARAAVWLKLPSIFKLPDWESLKREEES</sequence>
<dbReference type="AlphaFoldDB" id="A0AAV5A8W4"/>
<organism evidence="1 2">
    <name type="scientific">Clathrus columnatus</name>
    <dbReference type="NCBI Taxonomy" id="1419009"/>
    <lineage>
        <taxon>Eukaryota</taxon>
        <taxon>Fungi</taxon>
        <taxon>Dikarya</taxon>
        <taxon>Basidiomycota</taxon>
        <taxon>Agaricomycotina</taxon>
        <taxon>Agaricomycetes</taxon>
        <taxon>Phallomycetidae</taxon>
        <taxon>Phallales</taxon>
        <taxon>Clathraceae</taxon>
        <taxon>Clathrus</taxon>
    </lineage>
</organism>
<evidence type="ECO:0008006" key="3">
    <source>
        <dbReference type="Google" id="ProtNLM"/>
    </source>
</evidence>
<reference evidence="1" key="1">
    <citation type="submission" date="2021-10" db="EMBL/GenBank/DDBJ databases">
        <title>De novo Genome Assembly of Clathrus columnatus (Basidiomycota, Fungi) Using Illumina and Nanopore Sequence Data.</title>
        <authorList>
            <person name="Ogiso-Tanaka E."/>
            <person name="Itagaki H."/>
            <person name="Hosoya T."/>
            <person name="Hosaka K."/>
        </authorList>
    </citation>
    <scope>NUCLEOTIDE SEQUENCE</scope>
    <source>
        <strain evidence="1">MO-923</strain>
    </source>
</reference>
<gene>
    <name evidence="1" type="ORF">Clacol_004197</name>
</gene>
<proteinExistence type="predicted"/>
<name>A0AAV5A8W4_9AGAM</name>
<protein>
    <recommendedName>
        <fullName evidence="3">BTB domain-containing protein</fullName>
    </recommendedName>
</protein>
<accession>A0AAV5A8W4</accession>
<keyword evidence="2" id="KW-1185">Reference proteome</keyword>
<evidence type="ECO:0000313" key="2">
    <source>
        <dbReference type="Proteomes" id="UP001050691"/>
    </source>
</evidence>
<comment type="caution">
    <text evidence="1">The sequence shown here is derived from an EMBL/GenBank/DDBJ whole genome shotgun (WGS) entry which is preliminary data.</text>
</comment>
<evidence type="ECO:0000313" key="1">
    <source>
        <dbReference type="EMBL" id="GJJ09972.1"/>
    </source>
</evidence>
<dbReference type="EMBL" id="BPWL01000004">
    <property type="protein sequence ID" value="GJJ09972.1"/>
    <property type="molecule type" value="Genomic_DNA"/>
</dbReference>